<keyword evidence="3" id="KW-1185">Reference proteome</keyword>
<comment type="caution">
    <text evidence="2">The sequence shown here is derived from an EMBL/GenBank/DDBJ whole genome shotgun (WGS) entry which is preliminary data.</text>
</comment>
<dbReference type="Proteomes" id="UP001589750">
    <property type="component" value="Unassembled WGS sequence"/>
</dbReference>
<name>A0ABV5K8R7_9ACTN</name>
<evidence type="ECO:0008006" key="4">
    <source>
        <dbReference type="Google" id="ProtNLM"/>
    </source>
</evidence>
<reference evidence="2 3" key="1">
    <citation type="submission" date="2024-09" db="EMBL/GenBank/DDBJ databases">
        <authorList>
            <person name="Sun Q."/>
            <person name="Mori K."/>
        </authorList>
    </citation>
    <scope>NUCLEOTIDE SEQUENCE [LARGE SCALE GENOMIC DNA]</scope>
    <source>
        <strain evidence="2 3">JCM 9626</strain>
    </source>
</reference>
<proteinExistence type="predicted"/>
<accession>A0ABV5K8R7</accession>
<sequence length="85" mass="9076">MIRTRLGPEPHVDPTLAMFASRSVGVHVARGVLGLVVLVAGIALASLSGWWLLLLPLTVVLWRGCPTCWLMGLVATRGRASTCKV</sequence>
<gene>
    <name evidence="2" type="ORF">ACFFRI_03115</name>
</gene>
<keyword evidence="1" id="KW-0472">Membrane</keyword>
<dbReference type="RefSeq" id="WP_140010783.1">
    <property type="nucleotide sequence ID" value="NZ_JBHMDG010000002.1"/>
</dbReference>
<evidence type="ECO:0000313" key="2">
    <source>
        <dbReference type="EMBL" id="MFB9312024.1"/>
    </source>
</evidence>
<evidence type="ECO:0000313" key="3">
    <source>
        <dbReference type="Proteomes" id="UP001589750"/>
    </source>
</evidence>
<organism evidence="2 3">
    <name type="scientific">Nocardioides plantarum</name>
    <dbReference type="NCBI Taxonomy" id="29299"/>
    <lineage>
        <taxon>Bacteria</taxon>
        <taxon>Bacillati</taxon>
        <taxon>Actinomycetota</taxon>
        <taxon>Actinomycetes</taxon>
        <taxon>Propionibacteriales</taxon>
        <taxon>Nocardioidaceae</taxon>
        <taxon>Nocardioides</taxon>
    </lineage>
</organism>
<feature type="transmembrane region" description="Helical" evidence="1">
    <location>
        <begin position="32"/>
        <end position="53"/>
    </location>
</feature>
<keyword evidence="1" id="KW-0812">Transmembrane</keyword>
<dbReference type="EMBL" id="JBHMDG010000002">
    <property type="protein sequence ID" value="MFB9312024.1"/>
    <property type="molecule type" value="Genomic_DNA"/>
</dbReference>
<evidence type="ECO:0000256" key="1">
    <source>
        <dbReference type="SAM" id="Phobius"/>
    </source>
</evidence>
<protein>
    <recommendedName>
        <fullName evidence="4">DUF2892 domain-containing protein</fullName>
    </recommendedName>
</protein>
<keyword evidence="1" id="KW-1133">Transmembrane helix</keyword>